<dbReference type="GO" id="GO:0030552">
    <property type="term" value="F:cAMP binding"/>
    <property type="evidence" value="ECO:0007669"/>
    <property type="project" value="InterPro"/>
</dbReference>
<dbReference type="InterPro" id="IPR036691">
    <property type="entry name" value="Endo/exonu/phosph_ase_sf"/>
</dbReference>
<accession>A0AAD5LNY1</accession>
<comment type="caution">
    <text evidence="3">The sequence shown here is derived from an EMBL/GenBank/DDBJ whole genome shotgun (WGS) entry which is preliminary data.</text>
</comment>
<organism evidence="3 4">
    <name type="scientific">Pythium insidiosum</name>
    <name type="common">Pythiosis disease agent</name>
    <dbReference type="NCBI Taxonomy" id="114742"/>
    <lineage>
        <taxon>Eukaryota</taxon>
        <taxon>Sar</taxon>
        <taxon>Stramenopiles</taxon>
        <taxon>Oomycota</taxon>
        <taxon>Peronosporomycetes</taxon>
        <taxon>Pythiales</taxon>
        <taxon>Pythiaceae</taxon>
        <taxon>Pythium</taxon>
    </lineage>
</organism>
<dbReference type="PANTHER" id="PTHR11200:SF275">
    <property type="entry name" value="LD06095P"/>
    <property type="match status" value="1"/>
</dbReference>
<dbReference type="Pfam" id="PF22669">
    <property type="entry name" value="Exo_endo_phos2"/>
    <property type="match status" value="2"/>
</dbReference>
<feature type="transmembrane region" description="Helical" evidence="1">
    <location>
        <begin position="163"/>
        <end position="182"/>
    </location>
</feature>
<reference evidence="3" key="1">
    <citation type="submission" date="2021-12" db="EMBL/GenBank/DDBJ databases">
        <title>Prjna785345.</title>
        <authorList>
            <person name="Rujirawat T."/>
            <person name="Krajaejun T."/>
        </authorList>
    </citation>
    <scope>NUCLEOTIDE SEQUENCE</scope>
    <source>
        <strain evidence="3">Pi057C3</strain>
    </source>
</reference>
<evidence type="ECO:0000259" key="2">
    <source>
        <dbReference type="SMART" id="SM00128"/>
    </source>
</evidence>
<dbReference type="Pfam" id="PF05462">
    <property type="entry name" value="Dicty_CAR"/>
    <property type="match status" value="1"/>
</dbReference>
<proteinExistence type="predicted"/>
<evidence type="ECO:0000313" key="4">
    <source>
        <dbReference type="Proteomes" id="UP001209570"/>
    </source>
</evidence>
<dbReference type="InterPro" id="IPR000848">
    <property type="entry name" value="GPCR_cAMP"/>
</dbReference>
<keyword evidence="1" id="KW-0472">Membrane</keyword>
<dbReference type="SUPFAM" id="SSF81321">
    <property type="entry name" value="Family A G protein-coupled receptor-like"/>
    <property type="match status" value="1"/>
</dbReference>
<dbReference type="PANTHER" id="PTHR11200">
    <property type="entry name" value="INOSITOL 5-PHOSPHATASE"/>
    <property type="match status" value="1"/>
</dbReference>
<dbReference type="GO" id="GO:0016020">
    <property type="term" value="C:membrane"/>
    <property type="evidence" value="ECO:0007669"/>
    <property type="project" value="InterPro"/>
</dbReference>
<dbReference type="Gene3D" id="1.20.1070.10">
    <property type="entry name" value="Rhodopsin 7-helix transmembrane proteins"/>
    <property type="match status" value="1"/>
</dbReference>
<dbReference type="Gene3D" id="3.60.10.10">
    <property type="entry name" value="Endonuclease/exonuclease/phosphatase"/>
    <property type="match status" value="1"/>
</dbReference>
<feature type="transmembrane region" description="Helical" evidence="1">
    <location>
        <begin position="237"/>
        <end position="263"/>
    </location>
</feature>
<dbReference type="PRINTS" id="PR00247">
    <property type="entry name" value="GPCRCAMP"/>
</dbReference>
<dbReference type="GO" id="GO:0004930">
    <property type="term" value="F:G protein-coupled receptor activity"/>
    <property type="evidence" value="ECO:0007669"/>
    <property type="project" value="InterPro"/>
</dbReference>
<evidence type="ECO:0000256" key="1">
    <source>
        <dbReference type="SAM" id="Phobius"/>
    </source>
</evidence>
<evidence type="ECO:0000313" key="3">
    <source>
        <dbReference type="EMBL" id="KAJ0408008.1"/>
    </source>
</evidence>
<dbReference type="GO" id="GO:0046856">
    <property type="term" value="P:phosphatidylinositol dephosphorylation"/>
    <property type="evidence" value="ECO:0007669"/>
    <property type="project" value="InterPro"/>
</dbReference>
<keyword evidence="1" id="KW-0812">Transmembrane</keyword>
<keyword evidence="4" id="KW-1185">Reference proteome</keyword>
<dbReference type="InterPro" id="IPR046985">
    <property type="entry name" value="IP5"/>
</dbReference>
<protein>
    <recommendedName>
        <fullName evidence="2">Inositol polyphosphate-related phosphatase domain-containing protein</fullName>
    </recommendedName>
</protein>
<feature type="transmembrane region" description="Helical" evidence="1">
    <location>
        <begin position="122"/>
        <end position="143"/>
    </location>
</feature>
<feature type="domain" description="Inositol polyphosphate-related phosphatase" evidence="2">
    <location>
        <begin position="310"/>
        <end position="761"/>
    </location>
</feature>
<dbReference type="GO" id="GO:0004439">
    <property type="term" value="F:phosphatidylinositol-4,5-bisphosphate 5-phosphatase activity"/>
    <property type="evidence" value="ECO:0007669"/>
    <property type="project" value="TreeGrafter"/>
</dbReference>
<sequence length="961" mass="106396">MAPPPSLSPPQLAAIHRAIVACTVLSALGCLYVLLHHFRLRRHTTPTPTQTMVAILAVVDLSFAVPKTFGHPGTRDMLRCNLQGFALSIVGLSTVLWNVCMAHSIYRQIVCRESEARLQRRLPVYVAATIVPAVSAAALQWALGMMGDAAFYCWLRDRVWHIVFLYVWVLLAIIYIAVVMFLTQRHLNQRARLQGNLEAYETSASITWQLRAYVVVFAVMWLPSVVFRLASEHLGAAYFPLAITMQCLLCSLGFVTSIIYGGLLRHPLRLCHRWLRMSHSDADKEYRRALSPPPFPSSTTNLQILHGMRQPVGLFVSTFNMGEGSISADELAKWIPRGYDIYVIGVQECLQLQELRQMLRRRIEGDEHSAQRAGARGSSARARFVRYKMFCREIGSTTTTLGYHVRPRGLALLVSRRSLTRFSGDDDIAQGYIALTVFVRLRDVTSGAFFMAPTSQQEVNCGMALPFGQRASNKGAVGLGFRYFDTSFAFVTCHLASDLKGKSHVLKRNRDAAEVLQSLHLSGDDLGFEFPLMHHHTIVLGDLNYRLRQHGASPPEILELVASARANFDVERHLISSWSSRARLVKSRRAIMARAGSESSFVLADSVSVASPQHSQDADVVSSVDQVNASGYSRYSGRDADATRWEDVLRHDELRHLLSSSEVFFGFAEPAISFDPTFRRIRGRSLPSARDSALSVAELSEFYTTALDGRGERVPSYTDRILHYSQPDMRTKLRCSLYTAVERVTCSDHKPVAAVFHTVIDRDCRPLLHGVDGESRPRMQDVQGVMECTLSIVCASLTWHSDAAANESEKRHQTLRVTVMFPLPSEDIFSEQRRLHVLAARLCGGVFGNEASPLKMDPKCNVVSVSIERFLQQGLTHSTLARPAASAMHVALKIHSDDVAATCVGQGVIGLPSSLLEGSDERAPFQMPLAVGGRLVGCLSGTVALTLKPPTDAVSDSPQSV</sequence>
<keyword evidence="1" id="KW-1133">Transmembrane helix</keyword>
<gene>
    <name evidence="3" type="ORF">P43SY_000212</name>
</gene>
<dbReference type="Proteomes" id="UP001209570">
    <property type="component" value="Unassembled WGS sequence"/>
</dbReference>
<dbReference type="InterPro" id="IPR000300">
    <property type="entry name" value="IPPc"/>
</dbReference>
<dbReference type="SMART" id="SM00128">
    <property type="entry name" value="IPPc"/>
    <property type="match status" value="1"/>
</dbReference>
<dbReference type="SUPFAM" id="SSF56219">
    <property type="entry name" value="DNase I-like"/>
    <property type="match status" value="1"/>
</dbReference>
<feature type="transmembrane region" description="Helical" evidence="1">
    <location>
        <begin position="14"/>
        <end position="35"/>
    </location>
</feature>
<name>A0AAD5LNY1_PYTIN</name>
<dbReference type="AlphaFoldDB" id="A0AAD5LNY1"/>
<dbReference type="EMBL" id="JAKCXM010000015">
    <property type="protein sequence ID" value="KAJ0408008.1"/>
    <property type="molecule type" value="Genomic_DNA"/>
</dbReference>